<keyword evidence="1" id="KW-0472">Membrane</keyword>
<dbReference type="EMBL" id="JBHTKY010000007">
    <property type="protein sequence ID" value="MFD1165375.1"/>
    <property type="molecule type" value="Genomic_DNA"/>
</dbReference>
<feature type="transmembrane region" description="Helical" evidence="1">
    <location>
        <begin position="46"/>
        <end position="68"/>
    </location>
</feature>
<organism evidence="2 3">
    <name type="scientific">Sphingobacterium daejeonense</name>
    <dbReference type="NCBI Taxonomy" id="371142"/>
    <lineage>
        <taxon>Bacteria</taxon>
        <taxon>Pseudomonadati</taxon>
        <taxon>Bacteroidota</taxon>
        <taxon>Sphingobacteriia</taxon>
        <taxon>Sphingobacteriales</taxon>
        <taxon>Sphingobacteriaceae</taxon>
        <taxon>Sphingobacterium</taxon>
    </lineage>
</organism>
<dbReference type="Proteomes" id="UP001597205">
    <property type="component" value="Unassembled WGS sequence"/>
</dbReference>
<feature type="transmembrane region" description="Helical" evidence="1">
    <location>
        <begin position="138"/>
        <end position="167"/>
    </location>
</feature>
<gene>
    <name evidence="2" type="ORF">ACFQ2C_07150</name>
</gene>
<reference evidence="3" key="1">
    <citation type="journal article" date="2019" name="Int. J. Syst. Evol. Microbiol.">
        <title>The Global Catalogue of Microorganisms (GCM) 10K type strain sequencing project: providing services to taxonomists for standard genome sequencing and annotation.</title>
        <authorList>
            <consortium name="The Broad Institute Genomics Platform"/>
            <consortium name="The Broad Institute Genome Sequencing Center for Infectious Disease"/>
            <person name="Wu L."/>
            <person name="Ma J."/>
        </authorList>
    </citation>
    <scope>NUCLEOTIDE SEQUENCE [LARGE SCALE GENOMIC DNA]</scope>
    <source>
        <strain evidence="3">CCUG 52468</strain>
    </source>
</reference>
<proteinExistence type="predicted"/>
<sequence>MENNEINPNSPYQPNPGSNPSIYDRDLVITPMSGEFLRETAKWAKFLSILGLIGMGFYLLMVVLFFLYSLGASTTYGNGFNTVAMLPLLITAIIVIALYIAPIWWLYKFGTNLTSALNTRNNDQLTTSFQFLKRHYKFIGIMAIVMLGLYILSFIGLLATGFLAVLADKA</sequence>
<feature type="transmembrane region" description="Helical" evidence="1">
    <location>
        <begin position="88"/>
        <end position="107"/>
    </location>
</feature>
<evidence type="ECO:0000313" key="3">
    <source>
        <dbReference type="Proteomes" id="UP001597205"/>
    </source>
</evidence>
<accession>A0ABW3RJK2</accession>
<comment type="caution">
    <text evidence="2">The sequence shown here is derived from an EMBL/GenBank/DDBJ whole genome shotgun (WGS) entry which is preliminary data.</text>
</comment>
<keyword evidence="1" id="KW-0812">Transmembrane</keyword>
<name>A0ABW3RJK2_9SPHI</name>
<keyword evidence="3" id="KW-1185">Reference proteome</keyword>
<evidence type="ECO:0000256" key="1">
    <source>
        <dbReference type="SAM" id="Phobius"/>
    </source>
</evidence>
<evidence type="ECO:0008006" key="4">
    <source>
        <dbReference type="Google" id="ProtNLM"/>
    </source>
</evidence>
<evidence type="ECO:0000313" key="2">
    <source>
        <dbReference type="EMBL" id="MFD1165375.1"/>
    </source>
</evidence>
<dbReference type="RefSeq" id="WP_099371624.1">
    <property type="nucleotide sequence ID" value="NZ_JALXMZ010000002.1"/>
</dbReference>
<keyword evidence="1" id="KW-1133">Transmembrane helix</keyword>
<protein>
    <recommendedName>
        <fullName evidence="4">DUF5362 domain-containing protein</fullName>
    </recommendedName>
</protein>